<feature type="compositionally biased region" description="Basic and acidic residues" evidence="1">
    <location>
        <begin position="324"/>
        <end position="404"/>
    </location>
</feature>
<keyword evidence="4" id="KW-1185">Reference proteome</keyword>
<evidence type="ECO:0000259" key="2">
    <source>
        <dbReference type="SMART" id="SM01233"/>
    </source>
</evidence>
<evidence type="ECO:0000313" key="4">
    <source>
        <dbReference type="Proteomes" id="UP001059596"/>
    </source>
</evidence>
<dbReference type="PANTHER" id="PTHR12299">
    <property type="entry name" value="HYALURONIC ACID-BINDING PROTEIN 4"/>
    <property type="match status" value="1"/>
</dbReference>
<feature type="region of interest" description="Disordered" evidence="1">
    <location>
        <begin position="1"/>
        <end position="259"/>
    </location>
</feature>
<dbReference type="InterPro" id="IPR039764">
    <property type="entry name" value="HABP4/SERBP1-like"/>
</dbReference>
<dbReference type="Proteomes" id="UP001059596">
    <property type="component" value="Chromosome 3R"/>
</dbReference>
<feature type="compositionally biased region" description="Basic and acidic residues" evidence="1">
    <location>
        <begin position="135"/>
        <end position="176"/>
    </location>
</feature>
<feature type="region of interest" description="Disordered" evidence="1">
    <location>
        <begin position="289"/>
        <end position="457"/>
    </location>
</feature>
<dbReference type="GO" id="GO:0005634">
    <property type="term" value="C:nucleus"/>
    <property type="evidence" value="ECO:0007669"/>
    <property type="project" value="TreeGrafter"/>
</dbReference>
<dbReference type="PANTHER" id="PTHR12299:SF17">
    <property type="entry name" value="AT19571P-RELATED"/>
    <property type="match status" value="1"/>
</dbReference>
<gene>
    <name evidence="3" type="ORF">M5D96_000403</name>
</gene>
<organism evidence="3 4">
    <name type="scientific">Drosophila gunungcola</name>
    <name type="common">fruit fly</name>
    <dbReference type="NCBI Taxonomy" id="103775"/>
    <lineage>
        <taxon>Eukaryota</taxon>
        <taxon>Metazoa</taxon>
        <taxon>Ecdysozoa</taxon>
        <taxon>Arthropoda</taxon>
        <taxon>Hexapoda</taxon>
        <taxon>Insecta</taxon>
        <taxon>Pterygota</taxon>
        <taxon>Neoptera</taxon>
        <taxon>Endopterygota</taxon>
        <taxon>Diptera</taxon>
        <taxon>Brachycera</taxon>
        <taxon>Muscomorpha</taxon>
        <taxon>Ephydroidea</taxon>
        <taxon>Drosophilidae</taxon>
        <taxon>Drosophila</taxon>
        <taxon>Sophophora</taxon>
    </lineage>
</organism>
<protein>
    <recommendedName>
        <fullName evidence="2">Hyaluronan/mRNA-binding protein domain-containing protein</fullName>
    </recommendedName>
</protein>
<dbReference type="OrthoDB" id="6022699at2759"/>
<dbReference type="EMBL" id="JAMKOV010000001">
    <property type="protein sequence ID" value="KAI8044252.1"/>
    <property type="molecule type" value="Genomic_DNA"/>
</dbReference>
<feature type="compositionally biased region" description="Polar residues" evidence="1">
    <location>
        <begin position="65"/>
        <end position="77"/>
    </location>
</feature>
<dbReference type="SMART" id="SM01233">
    <property type="entry name" value="HABP4_PAI-RBP1"/>
    <property type="match status" value="1"/>
</dbReference>
<accession>A0A9Q0BTL7</accession>
<evidence type="ECO:0000256" key="1">
    <source>
        <dbReference type="SAM" id="MobiDB-lite"/>
    </source>
</evidence>
<feature type="domain" description="Hyaluronan/mRNA-binding protein" evidence="2">
    <location>
        <begin position="152"/>
        <end position="252"/>
    </location>
</feature>
<feature type="compositionally biased region" description="Low complexity" evidence="1">
    <location>
        <begin position="20"/>
        <end position="29"/>
    </location>
</feature>
<proteinExistence type="predicted"/>
<dbReference type="GO" id="GO:0005737">
    <property type="term" value="C:cytoplasm"/>
    <property type="evidence" value="ECO:0007669"/>
    <property type="project" value="TreeGrafter"/>
</dbReference>
<feature type="compositionally biased region" description="Polar residues" evidence="1">
    <location>
        <begin position="97"/>
        <end position="134"/>
    </location>
</feature>
<feature type="compositionally biased region" description="Basic and acidic residues" evidence="1">
    <location>
        <begin position="426"/>
        <end position="449"/>
    </location>
</feature>
<dbReference type="InterPro" id="IPR006861">
    <property type="entry name" value="HABP4_PAIRBP1-bd"/>
</dbReference>
<evidence type="ECO:0000313" key="3">
    <source>
        <dbReference type="EMBL" id="KAI8044252.1"/>
    </source>
</evidence>
<name>A0A9Q0BTL7_9MUSC</name>
<feature type="compositionally biased region" description="Basic and acidic residues" evidence="1">
    <location>
        <begin position="224"/>
        <end position="240"/>
    </location>
</feature>
<dbReference type="Gene3D" id="6.10.140.1040">
    <property type="match status" value="1"/>
</dbReference>
<dbReference type="Pfam" id="PF04774">
    <property type="entry name" value="HABP4_PAI-RBP1"/>
    <property type="match status" value="1"/>
</dbReference>
<sequence>MDNSGNNRYELLFMDDDDSAANSAPAQPQTAISAVVAPSKKPEQPAKAAKSKPEKENKPVASARKANNPNPVAKNTSPVKGVGGKGAPTGGDRPRNPTASNGPSNQGRFNNNQRYGNKEQSSGEFGNELPQRQFNNRDNRGPPRVRTGEKFGKREFDRQSGSDKTGVKSIDKREGGGAHNWGSPKQDIEDLKTGESSPQAEKEDSANEQSADAAAAAAAEEDESKQMTLDEWKALRDQRAKPNYNLRKAGEGAADNAEWKKMVVLSKKKESNSEDELEYDPSLYPQRVGRLQRIVDIPFKFNDGRKGGFRKGPRPGGPGGPRGEGFRSDGPRGEGGYRNDGPRGEGGNRGEGGYRNDGPRGEGGYRNDGPRAEGGYRNDGPRGEGGNRNEGPRGEGGYRNEGPRGEGGFRGGPRFNSGAATNGFDNRQDNNNRFGEKRRSAQKPLKVDDEAQFPTLC</sequence>
<feature type="compositionally biased region" description="Low complexity" evidence="1">
    <location>
        <begin position="207"/>
        <end position="218"/>
    </location>
</feature>
<dbReference type="GO" id="GO:0003723">
    <property type="term" value="F:RNA binding"/>
    <property type="evidence" value="ECO:0007669"/>
    <property type="project" value="InterPro"/>
</dbReference>
<comment type="caution">
    <text evidence="3">The sequence shown here is derived from an EMBL/GenBank/DDBJ whole genome shotgun (WGS) entry which is preliminary data.</text>
</comment>
<dbReference type="AlphaFoldDB" id="A0A9Q0BTL7"/>
<reference evidence="3" key="1">
    <citation type="journal article" date="2023" name="Genome Biol. Evol.">
        <title>Long-read-based Genome Assembly of Drosophila gunungcola Reveals Fewer Chemosensory Genes in Flower-breeding Species.</title>
        <authorList>
            <person name="Negi A."/>
            <person name="Liao B.Y."/>
            <person name="Yeh S.D."/>
        </authorList>
    </citation>
    <scope>NUCLEOTIDE SEQUENCE</scope>
    <source>
        <strain evidence="3">Sukarami</strain>
    </source>
</reference>